<evidence type="ECO:0000313" key="5">
    <source>
        <dbReference type="Proteomes" id="UP001168821"/>
    </source>
</evidence>
<dbReference type="Proteomes" id="UP001168821">
    <property type="component" value="Unassembled WGS sequence"/>
</dbReference>
<feature type="domain" description="DRBM" evidence="2">
    <location>
        <begin position="135"/>
        <end position="197"/>
    </location>
</feature>
<feature type="domain" description="A to I editase" evidence="3">
    <location>
        <begin position="265"/>
        <end position="586"/>
    </location>
</feature>
<dbReference type="EMBL" id="JALNTZ010000009">
    <property type="protein sequence ID" value="KAJ3640853.1"/>
    <property type="molecule type" value="Genomic_DNA"/>
</dbReference>
<evidence type="ECO:0000259" key="2">
    <source>
        <dbReference type="PROSITE" id="PS50137"/>
    </source>
</evidence>
<dbReference type="Pfam" id="PF00035">
    <property type="entry name" value="dsrm"/>
    <property type="match status" value="1"/>
</dbReference>
<dbReference type="Pfam" id="PF02137">
    <property type="entry name" value="A_deamin"/>
    <property type="match status" value="1"/>
</dbReference>
<dbReference type="PANTHER" id="PTHR10910">
    <property type="entry name" value="EUKARYOTE SPECIFIC DSRNA BINDING PROTEIN"/>
    <property type="match status" value="1"/>
</dbReference>
<dbReference type="InterPro" id="IPR014720">
    <property type="entry name" value="dsRBD_dom"/>
</dbReference>
<dbReference type="SMART" id="SM00552">
    <property type="entry name" value="ADEAMc"/>
    <property type="match status" value="1"/>
</dbReference>
<comment type="caution">
    <text evidence="4">The sequence shown here is derived from an EMBL/GenBank/DDBJ whole genome shotgun (WGS) entry which is preliminary data.</text>
</comment>
<keyword evidence="5" id="KW-1185">Reference proteome</keyword>
<dbReference type="SMART" id="SM00358">
    <property type="entry name" value="DSRM"/>
    <property type="match status" value="2"/>
</dbReference>
<sequence>MAILIPDDNTAKDTLYKRQITPQPPFFNKDFSHKEPINSYFDPKKVKINSTVSSNKNPVQVLNELYLGASFVVIGQSGPDHLPTFKVSVTVGGRTFYGTGRSKKEANVSAATAALKFINQESKKEEVLEDEAAKGAVMMLNEWYPNTAYQYEETGGFVSARFRVTAIVGTEKFVGMGSTKQAAKTEAANLALTKLQFNLQAKKPTEYSGVVVETEEQKMADHVARLIQEKFESLMSKDLLHAKRKVLSGIVMTRNGNLSDAEVVAVTTGTKCISGGYISTKGSSLNDMHAEVLSRRCLISYFYDQLDLVAKFQEQKSIFTKRTNGKGFKLRKGVEFHLYISTAPCGDASVFSLNEYGDKMDKHPNRSCRGLLRTKIENGEGSIPVDGTRQTWDGILQGNRLLTMTCSDKICRWNVLGLQGALLTHFIEPVYLKSVILGSLFHEEHLQRALYGRIDHTIKKVVLPYCINRPNLARLTVCESRQASNSTNFSVVWCRGNTQAEIIDASIGKPELGVSKFCKQELSRRFVRLLGKISSVTTVENMKANLYCDVKEAASEYKATKEVLLDAFVASGLGTWVSKPMEQDRFVIK</sequence>
<proteinExistence type="predicted"/>
<evidence type="ECO:0008006" key="6">
    <source>
        <dbReference type="Google" id="ProtNLM"/>
    </source>
</evidence>
<dbReference type="PROSITE" id="PS50141">
    <property type="entry name" value="A_DEAMIN_EDITASE"/>
    <property type="match status" value="1"/>
</dbReference>
<dbReference type="GO" id="GO:0008251">
    <property type="term" value="F:tRNA-specific adenosine deaminase activity"/>
    <property type="evidence" value="ECO:0007669"/>
    <property type="project" value="TreeGrafter"/>
</dbReference>
<dbReference type="GO" id="GO:0003725">
    <property type="term" value="F:double-stranded RNA binding"/>
    <property type="evidence" value="ECO:0007669"/>
    <property type="project" value="TreeGrafter"/>
</dbReference>
<dbReference type="InterPro" id="IPR002466">
    <property type="entry name" value="A_deamin"/>
</dbReference>
<reference evidence="4" key="1">
    <citation type="journal article" date="2023" name="G3 (Bethesda)">
        <title>Whole genome assemblies of Zophobas morio and Tenebrio molitor.</title>
        <authorList>
            <person name="Kaur S."/>
            <person name="Stinson S.A."/>
            <person name="diCenzo G.C."/>
        </authorList>
    </citation>
    <scope>NUCLEOTIDE SEQUENCE</scope>
    <source>
        <strain evidence="4">QUZm001</strain>
    </source>
</reference>
<dbReference type="GO" id="GO:0003726">
    <property type="term" value="F:double-stranded RNA adenosine deaminase activity"/>
    <property type="evidence" value="ECO:0007669"/>
    <property type="project" value="TreeGrafter"/>
</dbReference>
<name>A0AA38M1X8_9CUCU</name>
<dbReference type="Gene3D" id="3.30.160.20">
    <property type="match status" value="2"/>
</dbReference>
<gene>
    <name evidence="4" type="ORF">Zmor_027389</name>
</gene>
<keyword evidence="1" id="KW-0694">RNA-binding</keyword>
<dbReference type="GO" id="GO:0006382">
    <property type="term" value="P:adenosine to inosine editing"/>
    <property type="evidence" value="ECO:0007669"/>
    <property type="project" value="TreeGrafter"/>
</dbReference>
<organism evidence="4 5">
    <name type="scientific">Zophobas morio</name>
    <dbReference type="NCBI Taxonomy" id="2755281"/>
    <lineage>
        <taxon>Eukaryota</taxon>
        <taxon>Metazoa</taxon>
        <taxon>Ecdysozoa</taxon>
        <taxon>Arthropoda</taxon>
        <taxon>Hexapoda</taxon>
        <taxon>Insecta</taxon>
        <taxon>Pterygota</taxon>
        <taxon>Neoptera</taxon>
        <taxon>Endopterygota</taxon>
        <taxon>Coleoptera</taxon>
        <taxon>Polyphaga</taxon>
        <taxon>Cucujiformia</taxon>
        <taxon>Tenebrionidae</taxon>
        <taxon>Zophobas</taxon>
    </lineage>
</organism>
<accession>A0AA38M1X8</accession>
<dbReference type="SUPFAM" id="SSF54768">
    <property type="entry name" value="dsRNA-binding domain-like"/>
    <property type="match status" value="2"/>
</dbReference>
<evidence type="ECO:0000313" key="4">
    <source>
        <dbReference type="EMBL" id="KAJ3640853.1"/>
    </source>
</evidence>
<protein>
    <recommendedName>
        <fullName evidence="6">Double-stranded RNA-specific editase Adar</fullName>
    </recommendedName>
</protein>
<dbReference type="GO" id="GO:0006396">
    <property type="term" value="P:RNA processing"/>
    <property type="evidence" value="ECO:0007669"/>
    <property type="project" value="InterPro"/>
</dbReference>
<dbReference type="AlphaFoldDB" id="A0AA38M1X8"/>
<dbReference type="PANTHER" id="PTHR10910:SF62">
    <property type="entry name" value="AT07585P-RELATED"/>
    <property type="match status" value="1"/>
</dbReference>
<feature type="domain" description="DRBM" evidence="2">
    <location>
        <begin position="57"/>
        <end position="120"/>
    </location>
</feature>
<dbReference type="GO" id="GO:0010468">
    <property type="term" value="P:regulation of gene expression"/>
    <property type="evidence" value="ECO:0007669"/>
    <property type="project" value="UniProtKB-ARBA"/>
</dbReference>
<dbReference type="PROSITE" id="PS50137">
    <property type="entry name" value="DS_RBD"/>
    <property type="match status" value="2"/>
</dbReference>
<evidence type="ECO:0000259" key="3">
    <source>
        <dbReference type="PROSITE" id="PS50141"/>
    </source>
</evidence>
<dbReference type="GO" id="GO:0005730">
    <property type="term" value="C:nucleolus"/>
    <property type="evidence" value="ECO:0007669"/>
    <property type="project" value="TreeGrafter"/>
</dbReference>
<dbReference type="GO" id="GO:0005737">
    <property type="term" value="C:cytoplasm"/>
    <property type="evidence" value="ECO:0007669"/>
    <property type="project" value="TreeGrafter"/>
</dbReference>
<evidence type="ECO:0000256" key="1">
    <source>
        <dbReference type="PROSITE-ProRule" id="PRU00266"/>
    </source>
</evidence>